<keyword evidence="1" id="KW-1133">Transmembrane helix</keyword>
<proteinExistence type="inferred from homology"/>
<comment type="similarity">
    <text evidence="1">Belongs to the DP1 family.</text>
</comment>
<evidence type="ECO:0000313" key="4">
    <source>
        <dbReference type="Proteomes" id="UP000053259"/>
    </source>
</evidence>
<evidence type="ECO:0000256" key="1">
    <source>
        <dbReference type="RuleBase" id="RU362006"/>
    </source>
</evidence>
<dbReference type="HOGENOM" id="CLU_048918_0_0_1"/>
<name>A0A0D1XZD6_9PEZI</name>
<dbReference type="GO" id="GO:0016020">
    <property type="term" value="C:membrane"/>
    <property type="evidence" value="ECO:0007669"/>
    <property type="project" value="UniProtKB-SubCell"/>
</dbReference>
<dbReference type="InParanoid" id="A0A0D1XZD6"/>
<comment type="subcellular location">
    <subcellularLocation>
        <location evidence="1">Membrane</location>
        <topology evidence="1">Multi-pass membrane protein</topology>
    </subcellularLocation>
</comment>
<dbReference type="PANTHER" id="PTHR12300">
    <property type="entry name" value="HVA22-LIKE PROTEINS"/>
    <property type="match status" value="1"/>
</dbReference>
<dbReference type="VEuPathDB" id="FungiDB:PV09_01107"/>
<dbReference type="STRING" id="253628.A0A0D1XZD6"/>
<dbReference type="EMBL" id="KN847531">
    <property type="protein sequence ID" value="KIW08176.1"/>
    <property type="molecule type" value="Genomic_DNA"/>
</dbReference>
<dbReference type="RefSeq" id="XP_016218045.1">
    <property type="nucleotide sequence ID" value="XM_016353950.1"/>
</dbReference>
<dbReference type="AlphaFoldDB" id="A0A0D1XZD6"/>
<keyword evidence="1" id="KW-0472">Membrane</keyword>
<protein>
    <recommendedName>
        <fullName evidence="1">Protein YOP1</fullName>
    </recommendedName>
</protein>
<comment type="caution">
    <text evidence="1">Lacks conserved residue(s) required for the propagation of feature annotation.</text>
</comment>
<dbReference type="InterPro" id="IPR004345">
    <property type="entry name" value="TB2_DP1_HVA22"/>
</dbReference>
<dbReference type="GeneID" id="27309080"/>
<sequence>MFSVIADLLTTVTTVLFPIFASYKALRTSDPAQLTPWLMYWVVVSLLFTAESTLGFVLSWIPFYSWLRLMLHLYLVLPGKQGATLLYQEYVHPFFAEHENDIDKFITEAHEKAKAAGLQYLKQAVEWFKVNVLGMEARPPTPPARHQGSYAQQLFSRFNLPSAREGLAAPAGDFVSLLASALQYTTSTGGSREAQAQDLSASGTLIPRELSTNAERMTYISTQRERLRVLLSAFDKEAYNLASAPPDSEPLTRERSTGDLSKSRSEADFDKIEKDEVQSSAAPGQGSWMPWNWSKGNPQTEAWARDKDAPPQGKSSGVDVGL</sequence>
<feature type="transmembrane region" description="Helical" evidence="1">
    <location>
        <begin position="37"/>
        <end position="61"/>
    </location>
</feature>
<organism evidence="3 4">
    <name type="scientific">Verruconis gallopava</name>
    <dbReference type="NCBI Taxonomy" id="253628"/>
    <lineage>
        <taxon>Eukaryota</taxon>
        <taxon>Fungi</taxon>
        <taxon>Dikarya</taxon>
        <taxon>Ascomycota</taxon>
        <taxon>Pezizomycotina</taxon>
        <taxon>Dothideomycetes</taxon>
        <taxon>Pleosporomycetidae</taxon>
        <taxon>Venturiales</taxon>
        <taxon>Sympoventuriaceae</taxon>
        <taxon>Verruconis</taxon>
    </lineage>
</organism>
<reference evidence="3 4" key="1">
    <citation type="submission" date="2015-01" db="EMBL/GenBank/DDBJ databases">
        <title>The Genome Sequence of Ochroconis gallopava CBS43764.</title>
        <authorList>
            <consortium name="The Broad Institute Genomics Platform"/>
            <person name="Cuomo C."/>
            <person name="de Hoog S."/>
            <person name="Gorbushina A."/>
            <person name="Stielow B."/>
            <person name="Teixiera M."/>
            <person name="Abouelleil A."/>
            <person name="Chapman S.B."/>
            <person name="Priest M."/>
            <person name="Young S.K."/>
            <person name="Wortman J."/>
            <person name="Nusbaum C."/>
            <person name="Birren B."/>
        </authorList>
    </citation>
    <scope>NUCLEOTIDE SEQUENCE [LARGE SCALE GENOMIC DNA]</scope>
    <source>
        <strain evidence="3 4">CBS 43764</strain>
    </source>
</reference>
<feature type="compositionally biased region" description="Basic and acidic residues" evidence="2">
    <location>
        <begin position="250"/>
        <end position="277"/>
    </location>
</feature>
<evidence type="ECO:0000256" key="2">
    <source>
        <dbReference type="SAM" id="MobiDB-lite"/>
    </source>
</evidence>
<keyword evidence="4" id="KW-1185">Reference proteome</keyword>
<accession>A0A0D1XZD6</accession>
<dbReference type="Proteomes" id="UP000053259">
    <property type="component" value="Unassembled WGS sequence"/>
</dbReference>
<dbReference type="OrthoDB" id="434647at2759"/>
<gene>
    <name evidence="3" type="ORF">PV09_01107</name>
</gene>
<keyword evidence="1" id="KW-0812">Transmembrane</keyword>
<dbReference type="Pfam" id="PF03134">
    <property type="entry name" value="TB2_DP1_HVA22"/>
    <property type="match status" value="1"/>
</dbReference>
<feature type="region of interest" description="Disordered" evidence="2">
    <location>
        <begin position="241"/>
        <end position="322"/>
    </location>
</feature>
<evidence type="ECO:0000313" key="3">
    <source>
        <dbReference type="EMBL" id="KIW08176.1"/>
    </source>
</evidence>
<dbReference type="PANTHER" id="PTHR12300:SF177">
    <property type="entry name" value="PROTEIN YOP1"/>
    <property type="match status" value="1"/>
</dbReference>